<dbReference type="Proteomes" id="UP000694558">
    <property type="component" value="Chromosome 20"/>
</dbReference>
<evidence type="ECO:0000313" key="3">
    <source>
        <dbReference type="Proteomes" id="UP000694558"/>
    </source>
</evidence>
<accession>A0A8D3BN79</accession>
<organism evidence="2 3">
    <name type="scientific">Scophthalmus maximus</name>
    <name type="common">Turbot</name>
    <name type="synonym">Psetta maxima</name>
    <dbReference type="NCBI Taxonomy" id="52904"/>
    <lineage>
        <taxon>Eukaryota</taxon>
        <taxon>Metazoa</taxon>
        <taxon>Chordata</taxon>
        <taxon>Craniata</taxon>
        <taxon>Vertebrata</taxon>
        <taxon>Euteleostomi</taxon>
        <taxon>Actinopterygii</taxon>
        <taxon>Neopterygii</taxon>
        <taxon>Teleostei</taxon>
        <taxon>Neoteleostei</taxon>
        <taxon>Acanthomorphata</taxon>
        <taxon>Carangaria</taxon>
        <taxon>Pleuronectiformes</taxon>
        <taxon>Pleuronectoidei</taxon>
        <taxon>Scophthalmidae</taxon>
        <taxon>Scophthalmus</taxon>
    </lineage>
</organism>
<keyword evidence="1" id="KW-0812">Transmembrane</keyword>
<proteinExistence type="predicted"/>
<evidence type="ECO:0000313" key="2">
    <source>
        <dbReference type="Ensembl" id="ENSSMAP00000036487.1"/>
    </source>
</evidence>
<dbReference type="Ensembl" id="ENSSMAT00000073664.1">
    <property type="protein sequence ID" value="ENSSMAP00000036487.1"/>
    <property type="gene ID" value="ENSSMAG00000031349.1"/>
</dbReference>
<evidence type="ECO:0000256" key="1">
    <source>
        <dbReference type="SAM" id="Phobius"/>
    </source>
</evidence>
<name>A0A8D3BN79_SCOMX</name>
<sequence>MSCTRPGGKRSETHVRLLCGHVVFSTVLLHFFCLKYYYMYSNIFLLIKYNGKEVGYKKKTFESSRCFQTCPEVRTLSRDVCECCSDRFPRGN</sequence>
<protein>
    <submittedName>
        <fullName evidence="2">Uncharacterized protein</fullName>
    </submittedName>
</protein>
<keyword evidence="1" id="KW-0472">Membrane</keyword>
<dbReference type="AlphaFoldDB" id="A0A8D3BN79"/>
<keyword evidence="1" id="KW-1133">Transmembrane helix</keyword>
<reference evidence="2" key="1">
    <citation type="submission" date="2023-05" db="EMBL/GenBank/DDBJ databases">
        <title>High-quality long-read genome of Scophthalmus maximus.</title>
        <authorList>
            <person name="Lien S."/>
            <person name="Martinez P."/>
        </authorList>
    </citation>
    <scope>NUCLEOTIDE SEQUENCE [LARGE SCALE GENOMIC DNA]</scope>
</reference>
<feature type="transmembrane region" description="Helical" evidence="1">
    <location>
        <begin position="15"/>
        <end position="38"/>
    </location>
</feature>
<reference evidence="2" key="2">
    <citation type="submission" date="2025-08" db="UniProtKB">
        <authorList>
            <consortium name="Ensembl"/>
        </authorList>
    </citation>
    <scope>IDENTIFICATION</scope>
</reference>